<name>A0ACD5ZCR9_AVESA</name>
<evidence type="ECO:0000313" key="2">
    <source>
        <dbReference type="Proteomes" id="UP001732700"/>
    </source>
</evidence>
<proteinExistence type="predicted"/>
<accession>A0ACD5ZCR9</accession>
<dbReference type="Proteomes" id="UP001732700">
    <property type="component" value="Chromosome 6C"/>
</dbReference>
<dbReference type="EnsemblPlants" id="AVESA.00010b.r2.6CG1126770.1">
    <property type="protein sequence ID" value="AVESA.00010b.r2.6CG1126770.1.CDS.1"/>
    <property type="gene ID" value="AVESA.00010b.r2.6CG1126770"/>
</dbReference>
<keyword evidence="2" id="KW-1185">Reference proteome</keyword>
<reference evidence="1" key="2">
    <citation type="submission" date="2025-09" db="UniProtKB">
        <authorList>
            <consortium name="EnsemblPlants"/>
        </authorList>
    </citation>
    <scope>IDENTIFICATION</scope>
</reference>
<sequence length="157" mass="17857">MDPELALDVMAFRLAQREVLDRHMASAVDTTMAQAVEREAFMESARNKATDRAWVRRFHNRRRLVGPTFEDGNIWPPVLPLVNVDLGDSFSGNELIYLPHGSCYVDEMRPVGPTTEEEKRQPQVFPPTNGYLSEDFAGNELIYLPHGSSYIDDMIMV</sequence>
<reference evidence="1" key="1">
    <citation type="submission" date="2021-05" db="EMBL/GenBank/DDBJ databases">
        <authorList>
            <person name="Scholz U."/>
            <person name="Mascher M."/>
            <person name="Fiebig A."/>
        </authorList>
    </citation>
    <scope>NUCLEOTIDE SEQUENCE [LARGE SCALE GENOMIC DNA]</scope>
</reference>
<protein>
    <submittedName>
        <fullName evidence="1">Uncharacterized protein</fullName>
    </submittedName>
</protein>
<evidence type="ECO:0000313" key="1">
    <source>
        <dbReference type="EnsemblPlants" id="AVESA.00010b.r2.6CG1126770.1.CDS.1"/>
    </source>
</evidence>
<organism evidence="1 2">
    <name type="scientific">Avena sativa</name>
    <name type="common">Oat</name>
    <dbReference type="NCBI Taxonomy" id="4498"/>
    <lineage>
        <taxon>Eukaryota</taxon>
        <taxon>Viridiplantae</taxon>
        <taxon>Streptophyta</taxon>
        <taxon>Embryophyta</taxon>
        <taxon>Tracheophyta</taxon>
        <taxon>Spermatophyta</taxon>
        <taxon>Magnoliopsida</taxon>
        <taxon>Liliopsida</taxon>
        <taxon>Poales</taxon>
        <taxon>Poaceae</taxon>
        <taxon>BOP clade</taxon>
        <taxon>Pooideae</taxon>
        <taxon>Poodae</taxon>
        <taxon>Poeae</taxon>
        <taxon>Poeae Chloroplast Group 1 (Aveneae type)</taxon>
        <taxon>Aveninae</taxon>
        <taxon>Avena</taxon>
    </lineage>
</organism>